<evidence type="ECO:0000313" key="2">
    <source>
        <dbReference type="EMBL" id="KAK3084443.1"/>
    </source>
</evidence>
<sequence length="194" mass="22755">MVRIGNIVDGGWDVCHDILFRPRSPCLVYSFGINYDFSFDEDVTNTYGCEVHAFDPSMNLTEFKRSHLKFYKIGIGEANKEITFQGTIWKLNTLKTILEMLNHTNRRIDILKMDIEDNELQVLPEMIRSGAMRNVAQFYLEFHHYYDLGTLRQLHGLGFRIFWSHQNPQAEVYENNRSNSYGNDVYFVNINVPN</sequence>
<gene>
    <name evidence="2" type="ORF">FSP39_013601</name>
</gene>
<dbReference type="Pfam" id="PF13383">
    <property type="entry name" value="Methyltransf_22"/>
    <property type="match status" value="1"/>
</dbReference>
<accession>A0AA89BVU8</accession>
<dbReference type="InterPro" id="IPR029063">
    <property type="entry name" value="SAM-dependent_MTases_sf"/>
</dbReference>
<proteinExistence type="predicted"/>
<dbReference type="EMBL" id="VSWD01000013">
    <property type="protein sequence ID" value="KAK3084443.1"/>
    <property type="molecule type" value="Genomic_DNA"/>
</dbReference>
<feature type="domain" description="Methyltransferase" evidence="1">
    <location>
        <begin position="2"/>
        <end position="144"/>
    </location>
</feature>
<dbReference type="PANTHER" id="PTHR32026:SF10">
    <property type="entry name" value="METHYLTRANSFERASE-LIKE PROTEIN 24-RELATED"/>
    <property type="match status" value="1"/>
</dbReference>
<name>A0AA89BVU8_PINIB</name>
<dbReference type="InterPro" id="IPR026913">
    <property type="entry name" value="METTL24"/>
</dbReference>
<reference evidence="2" key="1">
    <citation type="submission" date="2019-08" db="EMBL/GenBank/DDBJ databases">
        <title>The improved chromosome-level genome for the pearl oyster Pinctada fucata martensii using PacBio sequencing and Hi-C.</title>
        <authorList>
            <person name="Zheng Z."/>
        </authorList>
    </citation>
    <scope>NUCLEOTIDE SEQUENCE</scope>
    <source>
        <strain evidence="2">ZZ-2019</strain>
        <tissue evidence="2">Adductor muscle</tissue>
    </source>
</reference>
<dbReference type="SUPFAM" id="SSF53335">
    <property type="entry name" value="S-adenosyl-L-methionine-dependent methyltransferases"/>
    <property type="match status" value="1"/>
</dbReference>
<dbReference type="Proteomes" id="UP001186944">
    <property type="component" value="Unassembled WGS sequence"/>
</dbReference>
<dbReference type="AlphaFoldDB" id="A0AA89BVU8"/>
<organism evidence="2 3">
    <name type="scientific">Pinctada imbricata</name>
    <name type="common">Atlantic pearl-oyster</name>
    <name type="synonym">Pinctada martensii</name>
    <dbReference type="NCBI Taxonomy" id="66713"/>
    <lineage>
        <taxon>Eukaryota</taxon>
        <taxon>Metazoa</taxon>
        <taxon>Spiralia</taxon>
        <taxon>Lophotrochozoa</taxon>
        <taxon>Mollusca</taxon>
        <taxon>Bivalvia</taxon>
        <taxon>Autobranchia</taxon>
        <taxon>Pteriomorphia</taxon>
        <taxon>Pterioida</taxon>
        <taxon>Pterioidea</taxon>
        <taxon>Pteriidae</taxon>
        <taxon>Pinctada</taxon>
    </lineage>
</organism>
<dbReference type="PANTHER" id="PTHR32026">
    <property type="entry name" value="METHYLTRANSFERASE-LIKE PROTEIN 24"/>
    <property type="match status" value="1"/>
</dbReference>
<protein>
    <recommendedName>
        <fullName evidence="1">Methyltransferase domain-containing protein</fullName>
    </recommendedName>
</protein>
<dbReference type="InterPro" id="IPR025714">
    <property type="entry name" value="Methyltranfer_dom"/>
</dbReference>
<evidence type="ECO:0000313" key="3">
    <source>
        <dbReference type="Proteomes" id="UP001186944"/>
    </source>
</evidence>
<comment type="caution">
    <text evidence="2">The sequence shown here is derived from an EMBL/GenBank/DDBJ whole genome shotgun (WGS) entry which is preliminary data.</text>
</comment>
<evidence type="ECO:0000259" key="1">
    <source>
        <dbReference type="Pfam" id="PF13383"/>
    </source>
</evidence>
<keyword evidence="3" id="KW-1185">Reference proteome</keyword>